<dbReference type="VEuPathDB" id="FungiDB:PPTG_15572"/>
<dbReference type="Proteomes" id="UP000018817">
    <property type="component" value="Unassembled WGS sequence"/>
</dbReference>
<dbReference type="AlphaFoldDB" id="W2PTL7"/>
<organism evidence="1 2">
    <name type="scientific">Phytophthora nicotianae (strain INRA-310)</name>
    <name type="common">Phytophthora parasitica</name>
    <dbReference type="NCBI Taxonomy" id="761204"/>
    <lineage>
        <taxon>Eukaryota</taxon>
        <taxon>Sar</taxon>
        <taxon>Stramenopiles</taxon>
        <taxon>Oomycota</taxon>
        <taxon>Peronosporomycetes</taxon>
        <taxon>Peronosporales</taxon>
        <taxon>Peronosporaceae</taxon>
        <taxon>Phytophthora</taxon>
    </lineage>
</organism>
<accession>W2PTL7</accession>
<reference evidence="1 2" key="2">
    <citation type="submission" date="2013-11" db="EMBL/GenBank/DDBJ databases">
        <title>The Genome Sequence of Phytophthora parasitica INRA-310.</title>
        <authorList>
            <consortium name="The Broad Institute Genomics Platform"/>
            <person name="Russ C."/>
            <person name="Tyler B."/>
            <person name="Panabieres F."/>
            <person name="Shan W."/>
            <person name="Tripathy S."/>
            <person name="Grunwald N."/>
            <person name="Machado M."/>
            <person name="Johnson C.S."/>
            <person name="Arredondo F."/>
            <person name="Hong C."/>
            <person name="Coffey M."/>
            <person name="Young S.K."/>
            <person name="Zeng Q."/>
            <person name="Gargeya S."/>
            <person name="Fitzgerald M."/>
            <person name="Abouelleil A."/>
            <person name="Alvarado L."/>
            <person name="Chapman S.B."/>
            <person name="Gainer-Dewar J."/>
            <person name="Goldberg J."/>
            <person name="Griggs A."/>
            <person name="Gujja S."/>
            <person name="Hansen M."/>
            <person name="Howarth C."/>
            <person name="Imamovic A."/>
            <person name="Ireland A."/>
            <person name="Larimer J."/>
            <person name="McCowan C."/>
            <person name="Murphy C."/>
            <person name="Pearson M."/>
            <person name="Poon T.W."/>
            <person name="Priest M."/>
            <person name="Roberts A."/>
            <person name="Saif S."/>
            <person name="Shea T."/>
            <person name="Sykes S."/>
            <person name="Wortman J."/>
            <person name="Nusbaum C."/>
            <person name="Birren B."/>
        </authorList>
    </citation>
    <scope>NUCLEOTIDE SEQUENCE [LARGE SCALE GENOMIC DNA]</scope>
    <source>
        <strain evidence="1 2">INRA-310</strain>
    </source>
</reference>
<evidence type="ECO:0000313" key="2">
    <source>
        <dbReference type="Proteomes" id="UP000018817"/>
    </source>
</evidence>
<dbReference type="RefSeq" id="XP_008911073.1">
    <property type="nucleotide sequence ID" value="XM_008912825.1"/>
</dbReference>
<name>W2PTL7_PHYN3</name>
<evidence type="ECO:0000313" key="1">
    <source>
        <dbReference type="EMBL" id="ETN03589.1"/>
    </source>
</evidence>
<protein>
    <submittedName>
        <fullName evidence="1">Uncharacterized protein</fullName>
    </submittedName>
</protein>
<gene>
    <name evidence="1" type="ORF">PPTG_15572</name>
</gene>
<proteinExistence type="predicted"/>
<reference evidence="2" key="1">
    <citation type="submission" date="2011-12" db="EMBL/GenBank/DDBJ databases">
        <authorList>
            <consortium name="The Broad Institute Genome Sequencing Platform"/>
            <person name="Russ C."/>
            <person name="Tyler B."/>
            <person name="Panabieres F."/>
            <person name="Shan W."/>
            <person name="Tripathy S."/>
            <person name="Grunwald N."/>
            <person name="Machado M."/>
            <person name="Young S.K."/>
            <person name="Zeng Q."/>
            <person name="Gargeya S."/>
            <person name="Fitzgerald M."/>
            <person name="Haas B."/>
            <person name="Abouelleil A."/>
            <person name="Alvarado L."/>
            <person name="Arachchi H.M."/>
            <person name="Berlin A."/>
            <person name="Chapman S.B."/>
            <person name="Gearin G."/>
            <person name="Goldberg J."/>
            <person name="Griggs A."/>
            <person name="Gujja S."/>
            <person name="Hansen M."/>
            <person name="Heiman D."/>
            <person name="Howarth C."/>
            <person name="Larimer J."/>
            <person name="Lui A."/>
            <person name="MacDonald P.J.P."/>
            <person name="McCowen C."/>
            <person name="Montmayeur A."/>
            <person name="Murphy C."/>
            <person name="Neiman D."/>
            <person name="Pearson M."/>
            <person name="Priest M."/>
            <person name="Roberts A."/>
            <person name="Saif S."/>
            <person name="Shea T."/>
            <person name="Sisk P."/>
            <person name="Stolte C."/>
            <person name="Sykes S."/>
            <person name="Wortman J."/>
            <person name="Nusbaum C."/>
            <person name="Birren B."/>
        </authorList>
    </citation>
    <scope>NUCLEOTIDE SEQUENCE [LARGE SCALE GENOMIC DNA]</scope>
    <source>
        <strain evidence="2">INRA-310</strain>
    </source>
</reference>
<dbReference type="OrthoDB" id="127841at2759"/>
<dbReference type="OMA" id="CMYARVG"/>
<sequence length="249" mass="28597">MYARQTLNTRGHLVLYRAVPDDITNDLRTLARDSTTLWIHDTWNNVDFDDNRFQAFVPDSTARALTVDLERHYRTFFDEGSASEWHFLKTVAGADDQLVRREFAPRISGEESMDVTSVPGSMYLALEDNTFFYAFGWNNHIAMLSNRHLIRLKQGDIVLFRGDCMYARVGYAGNNVCVHGFIDTPQYARPKYQPPNIVPVMDDTRLVDDCFCFAFNCPFRASSPNSLRKHLNRFHGFYFRSTGGRAAAP</sequence>
<dbReference type="EMBL" id="KI669610">
    <property type="protein sequence ID" value="ETN03589.1"/>
    <property type="molecule type" value="Genomic_DNA"/>
</dbReference>
<dbReference type="GeneID" id="20184720"/>